<dbReference type="STRING" id="1561.NPD11_1392"/>
<dbReference type="InterPro" id="IPR028987">
    <property type="entry name" value="ATP_synth_B-like_membr_sf"/>
</dbReference>
<evidence type="ECO:0000256" key="3">
    <source>
        <dbReference type="ARBA" id="ARBA00022475"/>
    </source>
</evidence>
<keyword evidence="6 13" id="KW-0375">Hydrogen ion transport</keyword>
<dbReference type="HAMAP" id="MF_01398">
    <property type="entry name" value="ATP_synth_b_bprime"/>
    <property type="match status" value="1"/>
</dbReference>
<evidence type="ECO:0000256" key="1">
    <source>
        <dbReference type="ARBA" id="ARBA00005513"/>
    </source>
</evidence>
<dbReference type="GO" id="GO:0046961">
    <property type="term" value="F:proton-transporting ATPase activity, rotational mechanism"/>
    <property type="evidence" value="ECO:0007669"/>
    <property type="project" value="TreeGrafter"/>
</dbReference>
<reference evidence="16 17" key="1">
    <citation type="journal article" date="2015" name="Infect. Genet. Evol.">
        <title>Genomic sequences of six botulinum neurotoxin-producing strains representing three clostridial species illustrate the mobility and diversity of botulinum neurotoxin genes.</title>
        <authorList>
            <person name="Smith T.J."/>
            <person name="Hill K.K."/>
            <person name="Xie G."/>
            <person name="Foley B.T."/>
            <person name="Williamson C.H."/>
            <person name="Foster J.T."/>
            <person name="Johnson S.L."/>
            <person name="Chertkov O."/>
            <person name="Teshima H."/>
            <person name="Gibbons H.S."/>
            <person name="Johnsky L.A."/>
            <person name="Karavis M.A."/>
            <person name="Smith L.A."/>
        </authorList>
    </citation>
    <scope>NUCLEOTIDE SEQUENCE [LARGE SCALE GENOMIC DNA]</scope>
    <source>
        <strain evidence="16">Sullivan</strain>
    </source>
</reference>
<dbReference type="GO" id="GO:0016787">
    <property type="term" value="F:hydrolase activity"/>
    <property type="evidence" value="ECO:0007669"/>
    <property type="project" value="UniProtKB-KW"/>
</dbReference>
<evidence type="ECO:0000256" key="6">
    <source>
        <dbReference type="ARBA" id="ARBA00022781"/>
    </source>
</evidence>
<evidence type="ECO:0000256" key="15">
    <source>
        <dbReference type="SAM" id="Coils"/>
    </source>
</evidence>
<dbReference type="OrthoDB" id="9795863at2"/>
<dbReference type="InterPro" id="IPR005864">
    <property type="entry name" value="ATP_synth_F0_bsu_bac"/>
</dbReference>
<dbReference type="KEGG" id="cbv:U729_1625"/>
<accession>A0A0A7FTK8</accession>
<evidence type="ECO:0000313" key="17">
    <source>
        <dbReference type="Proteomes" id="UP000030635"/>
    </source>
</evidence>
<evidence type="ECO:0000256" key="11">
    <source>
        <dbReference type="ARBA" id="ARBA00025198"/>
    </source>
</evidence>
<evidence type="ECO:0000256" key="5">
    <source>
        <dbReference type="ARBA" id="ARBA00022692"/>
    </source>
</evidence>
<sequence>MEINMNINIPQMIVTLVNLLILFWIVKHFAFDRVNKILKDRKNLIEDTINKADEDLEKARVLKLQNQREIKSAREEGKTIVSQYKSKADSIYKEIVEDARKEASIIIEKSKVEIDRERSKAEDDIKNQVVDLAMTISEKVLGESIDMNKHKELIDEYISKVGM</sequence>
<evidence type="ECO:0000256" key="10">
    <source>
        <dbReference type="ARBA" id="ARBA00023310"/>
    </source>
</evidence>
<keyword evidence="16" id="KW-0378">Hydrolase</keyword>
<dbReference type="HOGENOM" id="CLU_079215_4_0_9"/>
<dbReference type="GO" id="GO:0045259">
    <property type="term" value="C:proton-transporting ATP synthase complex"/>
    <property type="evidence" value="ECO:0007669"/>
    <property type="project" value="UniProtKB-KW"/>
</dbReference>
<dbReference type="EMBL" id="CP006905">
    <property type="protein sequence ID" value="AIY82969.1"/>
    <property type="molecule type" value="Genomic_DNA"/>
</dbReference>
<evidence type="ECO:0000313" key="16">
    <source>
        <dbReference type="EMBL" id="AIY82969.1"/>
    </source>
</evidence>
<evidence type="ECO:0000256" key="9">
    <source>
        <dbReference type="ARBA" id="ARBA00023136"/>
    </source>
</evidence>
<keyword evidence="8 13" id="KW-0406">Ion transport</keyword>
<name>A0A0A7FTK8_9CLOT</name>
<evidence type="ECO:0000256" key="7">
    <source>
        <dbReference type="ARBA" id="ARBA00022989"/>
    </source>
</evidence>
<dbReference type="Proteomes" id="UP000030635">
    <property type="component" value="Chromosome"/>
</dbReference>
<keyword evidence="9 13" id="KW-0472">Membrane</keyword>
<protein>
    <recommendedName>
        <fullName evidence="13">ATP synthase subunit b</fullName>
    </recommendedName>
    <alternativeName>
        <fullName evidence="13">ATP synthase F(0) sector subunit b</fullName>
    </alternativeName>
    <alternativeName>
        <fullName evidence="13">ATPase subunit I</fullName>
    </alternativeName>
    <alternativeName>
        <fullName evidence="13">F-type ATPase subunit b</fullName>
        <shortName evidence="13">F-ATPase subunit b</shortName>
    </alternativeName>
</protein>
<keyword evidence="3 13" id="KW-1003">Cell membrane</keyword>
<dbReference type="GO" id="GO:0046933">
    <property type="term" value="F:proton-transporting ATP synthase activity, rotational mechanism"/>
    <property type="evidence" value="ECO:0007669"/>
    <property type="project" value="UniProtKB-UniRule"/>
</dbReference>
<dbReference type="PANTHER" id="PTHR33445">
    <property type="entry name" value="ATP SYNTHASE SUBUNIT B', CHLOROPLASTIC"/>
    <property type="match status" value="1"/>
</dbReference>
<dbReference type="GO" id="GO:0012505">
    <property type="term" value="C:endomembrane system"/>
    <property type="evidence" value="ECO:0007669"/>
    <property type="project" value="UniProtKB-SubCell"/>
</dbReference>
<comment type="similarity">
    <text evidence="1 13 14">Belongs to the ATPase B chain family.</text>
</comment>
<dbReference type="AlphaFoldDB" id="A0A0A7FTK8"/>
<keyword evidence="17" id="KW-1185">Reference proteome</keyword>
<dbReference type="Gene3D" id="1.20.5.620">
    <property type="entry name" value="F1F0 ATP synthase subunit B, membrane domain"/>
    <property type="match status" value="1"/>
</dbReference>
<dbReference type="NCBIfam" id="NF009992">
    <property type="entry name" value="PRK13461.1"/>
    <property type="match status" value="1"/>
</dbReference>
<organism evidence="16 17">
    <name type="scientific">Clostridium baratii str. Sullivan</name>
    <dbReference type="NCBI Taxonomy" id="1415775"/>
    <lineage>
        <taxon>Bacteria</taxon>
        <taxon>Bacillati</taxon>
        <taxon>Bacillota</taxon>
        <taxon>Clostridia</taxon>
        <taxon>Eubacteriales</taxon>
        <taxon>Clostridiaceae</taxon>
        <taxon>Clostridium</taxon>
    </lineage>
</organism>
<dbReference type="Pfam" id="PF00430">
    <property type="entry name" value="ATP-synt_B"/>
    <property type="match status" value="1"/>
</dbReference>
<keyword evidence="5 13" id="KW-0812">Transmembrane</keyword>
<dbReference type="GO" id="GO:0005886">
    <property type="term" value="C:plasma membrane"/>
    <property type="evidence" value="ECO:0007669"/>
    <property type="project" value="UniProtKB-SubCell"/>
</dbReference>
<evidence type="ECO:0000256" key="13">
    <source>
        <dbReference type="HAMAP-Rule" id="MF_01398"/>
    </source>
</evidence>
<keyword evidence="4 13" id="KW-0138">CF(0)</keyword>
<keyword evidence="10 13" id="KW-0066">ATP synthesis</keyword>
<dbReference type="SUPFAM" id="SSF81573">
    <property type="entry name" value="F1F0 ATP synthase subunit B, membrane domain"/>
    <property type="match status" value="1"/>
</dbReference>
<dbReference type="PANTHER" id="PTHR33445:SF1">
    <property type="entry name" value="ATP SYNTHASE SUBUNIT B"/>
    <property type="match status" value="1"/>
</dbReference>
<dbReference type="eggNOG" id="COG0711">
    <property type="taxonomic scope" value="Bacteria"/>
</dbReference>
<evidence type="ECO:0000256" key="12">
    <source>
        <dbReference type="ARBA" id="ARBA00037847"/>
    </source>
</evidence>
<keyword evidence="7 13" id="KW-1133">Transmembrane helix</keyword>
<keyword evidence="2 13" id="KW-0813">Transport</keyword>
<keyword evidence="15" id="KW-0175">Coiled coil</keyword>
<comment type="function">
    <text evidence="13">Component of the F(0) channel, it forms part of the peripheral stalk, linking F(1) to F(0).</text>
</comment>
<gene>
    <name evidence="13 16" type="primary">atpF</name>
    <name evidence="16" type="ORF">U729_1625</name>
</gene>
<evidence type="ECO:0000256" key="8">
    <source>
        <dbReference type="ARBA" id="ARBA00023065"/>
    </source>
</evidence>
<comment type="function">
    <text evidence="11 13">F(1)F(0) ATP synthase produces ATP from ADP in the presence of a proton or sodium gradient. F-type ATPases consist of two structural domains, F(1) containing the extramembraneous catalytic core and F(0) containing the membrane proton channel, linked together by a central stalk and a peripheral stalk. During catalysis, ATP synthesis in the catalytic domain of F(1) is coupled via a rotary mechanism of the central stalk subunits to proton translocation.</text>
</comment>
<comment type="subcellular location">
    <subcellularLocation>
        <location evidence="13">Cell membrane</location>
        <topology evidence="13">Single-pass membrane protein</topology>
    </subcellularLocation>
    <subcellularLocation>
        <location evidence="12">Endomembrane system</location>
        <topology evidence="12">Single-pass membrane protein</topology>
    </subcellularLocation>
</comment>
<dbReference type="InterPro" id="IPR050059">
    <property type="entry name" value="ATP_synthase_B_chain"/>
</dbReference>
<feature type="coiled-coil region" evidence="15">
    <location>
        <begin position="35"/>
        <end position="76"/>
    </location>
</feature>
<evidence type="ECO:0000256" key="14">
    <source>
        <dbReference type="RuleBase" id="RU003848"/>
    </source>
</evidence>
<dbReference type="CDD" id="cd06503">
    <property type="entry name" value="ATP-synt_Fo_b"/>
    <property type="match status" value="1"/>
</dbReference>
<evidence type="ECO:0000256" key="2">
    <source>
        <dbReference type="ARBA" id="ARBA00022448"/>
    </source>
</evidence>
<feature type="transmembrane region" description="Helical" evidence="13">
    <location>
        <begin position="12"/>
        <end position="31"/>
    </location>
</feature>
<dbReference type="RefSeq" id="WP_052139499.1">
    <property type="nucleotide sequence ID" value="NZ_CP006905.1"/>
</dbReference>
<dbReference type="NCBIfam" id="TIGR01144">
    <property type="entry name" value="ATP_synt_b"/>
    <property type="match status" value="1"/>
</dbReference>
<comment type="subunit">
    <text evidence="13">F-type ATPases have 2 components, F(1) - the catalytic core - and F(0) - the membrane proton channel. F(1) has five subunits: alpha(3), beta(3), gamma(1), delta(1), epsilon(1). F(0) has three main subunits: a(1), b(2) and c(10-14). The alpha and beta chains form an alternating ring which encloses part of the gamma chain. F(1) is attached to F(0) by a central stalk formed by the gamma and epsilon chains, while a peripheral stalk is formed by the delta and b chains.</text>
</comment>
<evidence type="ECO:0000256" key="4">
    <source>
        <dbReference type="ARBA" id="ARBA00022547"/>
    </source>
</evidence>
<proteinExistence type="inferred from homology"/>
<dbReference type="InterPro" id="IPR002146">
    <property type="entry name" value="ATP_synth_b/b'su_bac/chlpt"/>
</dbReference>